<feature type="transmembrane region" description="Helical" evidence="6">
    <location>
        <begin position="55"/>
        <end position="74"/>
    </location>
</feature>
<keyword evidence="5 6" id="KW-0472">Membrane</keyword>
<evidence type="ECO:0000256" key="3">
    <source>
        <dbReference type="ARBA" id="ARBA00022692"/>
    </source>
</evidence>
<keyword evidence="3 6" id="KW-0812">Transmembrane</keyword>
<comment type="similarity">
    <text evidence="2">Belongs to the major facilitator superfamily. MFSD6 family.</text>
</comment>
<feature type="domain" description="Major facilitator superfamily associated" evidence="7">
    <location>
        <begin position="51"/>
        <end position="536"/>
    </location>
</feature>
<dbReference type="PANTHER" id="PTHR16172">
    <property type="entry name" value="MAJOR FACILITATOR SUPERFAMILY DOMAIN-CONTAINING PROTEIN 6-LIKE"/>
    <property type="match status" value="1"/>
</dbReference>
<feature type="transmembrane region" description="Helical" evidence="6">
    <location>
        <begin position="302"/>
        <end position="322"/>
    </location>
</feature>
<dbReference type="Proteomes" id="UP001054837">
    <property type="component" value="Unassembled WGS sequence"/>
</dbReference>
<evidence type="ECO:0000256" key="5">
    <source>
        <dbReference type="ARBA" id="ARBA00023136"/>
    </source>
</evidence>
<dbReference type="EMBL" id="BPLQ01004124">
    <property type="protein sequence ID" value="GIY05751.1"/>
    <property type="molecule type" value="Genomic_DNA"/>
</dbReference>
<dbReference type="InterPro" id="IPR024989">
    <property type="entry name" value="MFS_assoc_dom"/>
</dbReference>
<dbReference type="AlphaFoldDB" id="A0AAV4QBL8"/>
<name>A0AAV4QBL8_9ARAC</name>
<dbReference type="SUPFAM" id="SSF103473">
    <property type="entry name" value="MFS general substrate transporter"/>
    <property type="match status" value="2"/>
</dbReference>
<evidence type="ECO:0000259" key="7">
    <source>
        <dbReference type="Pfam" id="PF12832"/>
    </source>
</evidence>
<evidence type="ECO:0000256" key="4">
    <source>
        <dbReference type="ARBA" id="ARBA00022989"/>
    </source>
</evidence>
<evidence type="ECO:0000256" key="2">
    <source>
        <dbReference type="ARBA" id="ARBA00005241"/>
    </source>
</evidence>
<dbReference type="Pfam" id="PF12832">
    <property type="entry name" value="MFS_1_like"/>
    <property type="match status" value="1"/>
</dbReference>
<feature type="transmembrane region" description="Helical" evidence="6">
    <location>
        <begin position="334"/>
        <end position="355"/>
    </location>
</feature>
<protein>
    <recommendedName>
        <fullName evidence="7">Major facilitator superfamily associated domain-containing protein</fullName>
    </recommendedName>
</protein>
<dbReference type="GO" id="GO:0016020">
    <property type="term" value="C:membrane"/>
    <property type="evidence" value="ECO:0007669"/>
    <property type="project" value="UniProtKB-SubCell"/>
</dbReference>
<evidence type="ECO:0000256" key="1">
    <source>
        <dbReference type="ARBA" id="ARBA00004141"/>
    </source>
</evidence>
<feature type="transmembrane region" description="Helical" evidence="6">
    <location>
        <begin position="115"/>
        <end position="134"/>
    </location>
</feature>
<keyword evidence="4 6" id="KW-1133">Transmembrane helix</keyword>
<comment type="subcellular location">
    <subcellularLocation>
        <location evidence="1">Membrane</location>
        <topology evidence="1">Multi-pass membrane protein</topology>
    </subcellularLocation>
</comment>
<dbReference type="InterPro" id="IPR051717">
    <property type="entry name" value="MFS_MFSD6"/>
</dbReference>
<keyword evidence="9" id="KW-1185">Reference proteome</keyword>
<sequence>MELQKVEKGFRSNPPELTVVTANPRERDNVSNRFTFTILKCFTISIYKPLVTLKLALLLYFSAGAALMTFYIVYLKQIGLTIQEIFLMHSIIPLIQATCTAIFAVISDKFGKAKILLILNLIITGASIAALNYVPVVISPECNNQSVVLHYDPENATWISNMSLCEKNETEIYIDACHTACLNESSDIKSKGGSNISQPETKNLPCTTSVTFHNLQMKNELCPVSFNSSQIEDAFQCHNGCNISCTKANTIKCAVGVEGRKVLVVIYIIIITIFLTTYVNSYRFLDITSMILVKEHHVEYGLVRLWAVLGVLIGPPMAGLVVELASVPGGKANYAATFYLFAVVCLLTAAMVYKVDVRSLGHSTELWKKTVVFAKSIDVLFFYIVLFLMGLSWGFRHFYKNWFLAELNTSVVLLSVIEAAQSLYGVPFLLKSEWIVGKLGETRVFVLAFIAYGISFLGYSVLQTAWPAILIEVTTVVNYQLFWVAVIKYCILITPDSIVAIVNSTAGSIHFTIGRITGGFFGGFLMSSFSSRSAFRIIGIINFASAILCGIYWYFRRRHGNERKHSVDSVDVDVAMKWCHLRGDEYIVIHQYPEVGRRLFLHAIKILK</sequence>
<organism evidence="8 9">
    <name type="scientific">Caerostris darwini</name>
    <dbReference type="NCBI Taxonomy" id="1538125"/>
    <lineage>
        <taxon>Eukaryota</taxon>
        <taxon>Metazoa</taxon>
        <taxon>Ecdysozoa</taxon>
        <taxon>Arthropoda</taxon>
        <taxon>Chelicerata</taxon>
        <taxon>Arachnida</taxon>
        <taxon>Araneae</taxon>
        <taxon>Araneomorphae</taxon>
        <taxon>Entelegynae</taxon>
        <taxon>Araneoidea</taxon>
        <taxon>Araneidae</taxon>
        <taxon>Caerostris</taxon>
    </lineage>
</organism>
<evidence type="ECO:0000256" key="6">
    <source>
        <dbReference type="SAM" id="Phobius"/>
    </source>
</evidence>
<evidence type="ECO:0000313" key="8">
    <source>
        <dbReference type="EMBL" id="GIY05751.1"/>
    </source>
</evidence>
<evidence type="ECO:0000313" key="9">
    <source>
        <dbReference type="Proteomes" id="UP001054837"/>
    </source>
</evidence>
<gene>
    <name evidence="8" type="ORF">CDAR_506391</name>
</gene>
<accession>A0AAV4QBL8</accession>
<feature type="transmembrane region" description="Helical" evidence="6">
    <location>
        <begin position="262"/>
        <end position="281"/>
    </location>
</feature>
<proteinExistence type="inferred from homology"/>
<comment type="caution">
    <text evidence="8">The sequence shown here is derived from an EMBL/GenBank/DDBJ whole genome shotgun (WGS) entry which is preliminary data.</text>
</comment>
<dbReference type="InterPro" id="IPR036259">
    <property type="entry name" value="MFS_trans_sf"/>
</dbReference>
<dbReference type="Gene3D" id="1.20.1250.20">
    <property type="entry name" value="MFS general substrate transporter like domains"/>
    <property type="match status" value="3"/>
</dbReference>
<reference evidence="8 9" key="1">
    <citation type="submission" date="2021-06" db="EMBL/GenBank/DDBJ databases">
        <title>Caerostris darwini draft genome.</title>
        <authorList>
            <person name="Kono N."/>
            <person name="Arakawa K."/>
        </authorList>
    </citation>
    <scope>NUCLEOTIDE SEQUENCE [LARGE SCALE GENOMIC DNA]</scope>
</reference>
<dbReference type="PANTHER" id="PTHR16172:SF41">
    <property type="entry name" value="MAJOR FACILITATOR SUPERFAMILY DOMAIN-CONTAINING PROTEIN 6-LIKE"/>
    <property type="match status" value="1"/>
</dbReference>
<feature type="transmembrane region" description="Helical" evidence="6">
    <location>
        <begin position="407"/>
        <end position="430"/>
    </location>
</feature>
<feature type="transmembrane region" description="Helical" evidence="6">
    <location>
        <begin position="376"/>
        <end position="395"/>
    </location>
</feature>
<feature type="transmembrane region" description="Helical" evidence="6">
    <location>
        <begin position="442"/>
        <end position="462"/>
    </location>
</feature>
<feature type="transmembrane region" description="Helical" evidence="6">
    <location>
        <begin position="535"/>
        <end position="555"/>
    </location>
</feature>
<feature type="transmembrane region" description="Helical" evidence="6">
    <location>
        <begin position="86"/>
        <end position="106"/>
    </location>
</feature>